<accession>A0A318YV96</accession>
<keyword evidence="1" id="KW-1133">Transmembrane helix</keyword>
<keyword evidence="1" id="KW-0812">Transmembrane</keyword>
<dbReference type="AlphaFoldDB" id="A0A318YV96"/>
<dbReference type="GeneID" id="37120756"/>
<name>A0A318YV96_ASPNB</name>
<reference evidence="2" key="1">
    <citation type="submission" date="2016-12" db="EMBL/GenBank/DDBJ databases">
        <title>The genomes of Aspergillus section Nigri reveals drivers in fungal speciation.</title>
        <authorList>
            <consortium name="DOE Joint Genome Institute"/>
            <person name="Vesth T.C."/>
            <person name="Nybo J."/>
            <person name="Theobald S."/>
            <person name="Brandl J."/>
            <person name="Frisvad J.C."/>
            <person name="Nielsen K.F."/>
            <person name="Lyhne E.K."/>
            <person name="Kogle M.E."/>
            <person name="Kuo A."/>
            <person name="Riley R."/>
            <person name="Clum A."/>
            <person name="Nolan M."/>
            <person name="Lipzen A."/>
            <person name="Salamov A."/>
            <person name="Henrissat B."/>
            <person name="Wiebenga A."/>
            <person name="De Vries R.P."/>
            <person name="Grigoriev I.V."/>
            <person name="Mortensen U.H."/>
            <person name="Andersen M.R."/>
            <person name="Baker S.E."/>
        </authorList>
    </citation>
    <scope>NUCLEOTIDE SEQUENCE [LARGE SCALE GENOMIC DNA]</scope>
    <source>
        <strain evidence="2">CBS 115656</strain>
    </source>
</reference>
<keyword evidence="3" id="KW-1185">Reference proteome</keyword>
<proteinExistence type="predicted"/>
<keyword evidence="1" id="KW-0472">Membrane</keyword>
<gene>
    <name evidence="2" type="ORF">BO87DRAFT_167359</name>
</gene>
<evidence type="ECO:0000313" key="2">
    <source>
        <dbReference type="EMBL" id="PYH38406.1"/>
    </source>
</evidence>
<protein>
    <submittedName>
        <fullName evidence="2">Uncharacterized protein</fullName>
    </submittedName>
</protein>
<sequence length="155" mass="17707">MEERTQYSAGLVLLLVACSLTYSCRFSHRNQYRLQLQSSFYGSGVIAFARLHAPHSDEGSIYLRSRRSHSLFVPRCFEQASRSLSRHQATPPCLSKLIFFFFQPFSLLLFFHSFLCNFNLPVDLPFRIISLPSCYQHDLLVSPAGSFHGSPHVDS</sequence>
<feature type="transmembrane region" description="Helical" evidence="1">
    <location>
        <begin position="97"/>
        <end position="115"/>
    </location>
</feature>
<evidence type="ECO:0000256" key="1">
    <source>
        <dbReference type="SAM" id="Phobius"/>
    </source>
</evidence>
<feature type="transmembrane region" description="Helical" evidence="1">
    <location>
        <begin position="6"/>
        <end position="24"/>
    </location>
</feature>
<dbReference type="EMBL" id="KZ821448">
    <property type="protein sequence ID" value="PYH38406.1"/>
    <property type="molecule type" value="Genomic_DNA"/>
</dbReference>
<evidence type="ECO:0000313" key="3">
    <source>
        <dbReference type="Proteomes" id="UP000247647"/>
    </source>
</evidence>
<dbReference type="PROSITE" id="PS51257">
    <property type="entry name" value="PROKAR_LIPOPROTEIN"/>
    <property type="match status" value="1"/>
</dbReference>
<organism evidence="2 3">
    <name type="scientific">Aspergillus neoniger (strain CBS 115656)</name>
    <dbReference type="NCBI Taxonomy" id="1448310"/>
    <lineage>
        <taxon>Eukaryota</taxon>
        <taxon>Fungi</taxon>
        <taxon>Dikarya</taxon>
        <taxon>Ascomycota</taxon>
        <taxon>Pezizomycotina</taxon>
        <taxon>Eurotiomycetes</taxon>
        <taxon>Eurotiomycetidae</taxon>
        <taxon>Eurotiales</taxon>
        <taxon>Aspergillaceae</taxon>
        <taxon>Aspergillus</taxon>
        <taxon>Aspergillus subgen. Circumdati</taxon>
    </lineage>
</organism>
<dbReference type="RefSeq" id="XP_025483884.1">
    <property type="nucleotide sequence ID" value="XM_025618300.1"/>
</dbReference>
<dbReference type="Proteomes" id="UP000247647">
    <property type="component" value="Unassembled WGS sequence"/>
</dbReference>